<evidence type="ECO:0000313" key="9">
    <source>
        <dbReference type="EMBL" id="ASQ30589.1"/>
    </source>
</evidence>
<keyword evidence="4 9" id="KW-0548">Nucleotidyltransferase</keyword>
<evidence type="ECO:0000256" key="2">
    <source>
        <dbReference type="ARBA" id="ARBA00022679"/>
    </source>
</evidence>
<dbReference type="GO" id="GO:0000049">
    <property type="term" value="F:tRNA binding"/>
    <property type="evidence" value="ECO:0007669"/>
    <property type="project" value="TreeGrafter"/>
</dbReference>
<keyword evidence="2 7" id="KW-0808">Transferase</keyword>
<dbReference type="PANTHER" id="PTHR46173">
    <property type="entry name" value="CCA TRNA NUCLEOTIDYLTRANSFERASE 1, MITOCHONDRIAL"/>
    <property type="match status" value="1"/>
</dbReference>
<evidence type="ECO:0000256" key="6">
    <source>
        <dbReference type="ARBA" id="ARBA00022842"/>
    </source>
</evidence>
<protein>
    <submittedName>
        <fullName evidence="9">Multifunctional tRNA nucleotidyl transferase / 2'3'-cyclic phosphodiesterase / 2' nucleotidase/phosphatase</fullName>
        <ecNumber evidence="9">2.7.7.72</ecNumber>
    </submittedName>
</protein>
<dbReference type="EC" id="2.7.7.72" evidence="9"/>
<dbReference type="GO" id="GO:0008033">
    <property type="term" value="P:tRNA processing"/>
    <property type="evidence" value="ECO:0007669"/>
    <property type="project" value="UniProtKB-KW"/>
</dbReference>
<comment type="similarity">
    <text evidence="7">Belongs to the tRNA nucleotidyltransferase/poly(A) polymerase family.</text>
</comment>
<organism evidence="9 10">
    <name type="scientific">Campylobacter avium LMG 24591</name>
    <dbReference type="NCBI Taxonomy" id="522484"/>
    <lineage>
        <taxon>Bacteria</taxon>
        <taxon>Pseudomonadati</taxon>
        <taxon>Campylobacterota</taxon>
        <taxon>Epsilonproteobacteria</taxon>
        <taxon>Campylobacterales</taxon>
        <taxon>Campylobacteraceae</taxon>
        <taxon>Campylobacter</taxon>
    </lineage>
</organism>
<keyword evidence="5" id="KW-0479">Metal-binding</keyword>
<keyword evidence="7" id="KW-0694">RNA-binding</keyword>
<dbReference type="SUPFAM" id="SSF81891">
    <property type="entry name" value="Poly A polymerase C-terminal region-like"/>
    <property type="match status" value="1"/>
</dbReference>
<accession>A0A222MXE9</accession>
<evidence type="ECO:0000256" key="5">
    <source>
        <dbReference type="ARBA" id="ARBA00022723"/>
    </source>
</evidence>
<keyword evidence="3" id="KW-0819">tRNA processing</keyword>
<evidence type="ECO:0000256" key="4">
    <source>
        <dbReference type="ARBA" id="ARBA00022695"/>
    </source>
</evidence>
<dbReference type="InterPro" id="IPR043519">
    <property type="entry name" value="NT_sf"/>
</dbReference>
<name>A0A222MXE9_9BACT</name>
<reference evidence="9 10" key="1">
    <citation type="submission" date="2017-07" db="EMBL/GenBank/DDBJ databases">
        <title>Analysis of two Campylobacter avium genomes and identification of a novel hippuricase gene.</title>
        <authorList>
            <person name="Miller W.G."/>
            <person name="Chapman M.H."/>
            <person name="Yee E."/>
            <person name="Revez J."/>
            <person name="Bono J.L."/>
            <person name="Rossi M."/>
        </authorList>
    </citation>
    <scope>NUCLEOTIDE SEQUENCE [LARGE SCALE GENOMIC DNA]</scope>
    <source>
        <strain evidence="9 10">LMG 24591</strain>
    </source>
</reference>
<dbReference type="EMBL" id="CP022347">
    <property type="protein sequence ID" value="ASQ30589.1"/>
    <property type="molecule type" value="Genomic_DNA"/>
</dbReference>
<dbReference type="GO" id="GO:0046872">
    <property type="term" value="F:metal ion binding"/>
    <property type="evidence" value="ECO:0007669"/>
    <property type="project" value="UniProtKB-KW"/>
</dbReference>
<sequence length="342" mass="40130">MVGGCVRDLLLGLKISDFDLEIYDLSFEKFEALMNDIKANGVGKSFFVFKYKNFDLSLARYENKISKGHKGFEVRICNDEKQACKRRDFTINSMMINIFTNEFLDFYEGFSHLQKKLLKHIDDNSFKEDSLRILRAVHFVSRFDLQSDTNTLALMQSMDISDLSLDRINAELYKFFKAKNLLAGFLLLQNLNLEERLFYHKSNDKAFLELLEKSREFVRSEALFLYLYLNFFNINKNLFFKKTKIKNDLHTASKQVFVKENLTMKKMCEIALNMPLKEWLGLWSEERIALAKKLKLYGESLKIYVNMDEAMKLGLKGAELGLYKKAQEDIFIKNYIKGFADE</sequence>
<evidence type="ECO:0000259" key="8">
    <source>
        <dbReference type="Pfam" id="PF01743"/>
    </source>
</evidence>
<evidence type="ECO:0000256" key="7">
    <source>
        <dbReference type="RuleBase" id="RU003953"/>
    </source>
</evidence>
<evidence type="ECO:0000313" key="10">
    <source>
        <dbReference type="Proteomes" id="UP000201169"/>
    </source>
</evidence>
<evidence type="ECO:0000256" key="1">
    <source>
        <dbReference type="ARBA" id="ARBA00001946"/>
    </source>
</evidence>
<dbReference type="Pfam" id="PF01743">
    <property type="entry name" value="PolyA_pol"/>
    <property type="match status" value="1"/>
</dbReference>
<dbReference type="SUPFAM" id="SSF81301">
    <property type="entry name" value="Nucleotidyltransferase"/>
    <property type="match status" value="1"/>
</dbReference>
<dbReference type="Proteomes" id="UP000201169">
    <property type="component" value="Chromosome"/>
</dbReference>
<dbReference type="InterPro" id="IPR050264">
    <property type="entry name" value="Bact_CCA-adding_enz_type3_sf"/>
</dbReference>
<comment type="cofactor">
    <cofactor evidence="1">
        <name>Mg(2+)</name>
        <dbReference type="ChEBI" id="CHEBI:18420"/>
    </cofactor>
</comment>
<proteinExistence type="inferred from homology"/>
<dbReference type="InterPro" id="IPR002646">
    <property type="entry name" value="PolA_pol_head_dom"/>
</dbReference>
<gene>
    <name evidence="9" type="primary">cca</name>
    <name evidence="9" type="ORF">CAV_0928</name>
</gene>
<dbReference type="KEGG" id="cavi:CAV_0928"/>
<dbReference type="AlphaFoldDB" id="A0A222MXE9"/>
<evidence type="ECO:0000256" key="3">
    <source>
        <dbReference type="ARBA" id="ARBA00022694"/>
    </source>
</evidence>
<keyword evidence="6" id="KW-0460">Magnesium</keyword>
<dbReference type="Gene3D" id="1.10.3090.10">
    <property type="entry name" value="cca-adding enzyme, domain 2"/>
    <property type="match status" value="1"/>
</dbReference>
<feature type="domain" description="Poly A polymerase head" evidence="8">
    <location>
        <begin position="1"/>
        <end position="118"/>
    </location>
</feature>
<keyword evidence="10" id="KW-1185">Reference proteome</keyword>
<dbReference type="Gene3D" id="3.30.460.10">
    <property type="entry name" value="Beta Polymerase, domain 2"/>
    <property type="match status" value="1"/>
</dbReference>
<dbReference type="PANTHER" id="PTHR46173:SF1">
    <property type="entry name" value="CCA TRNA NUCLEOTIDYLTRANSFERASE 1, MITOCHONDRIAL"/>
    <property type="match status" value="1"/>
</dbReference>
<dbReference type="GO" id="GO:0004810">
    <property type="term" value="F:CCA tRNA nucleotidyltransferase activity"/>
    <property type="evidence" value="ECO:0007669"/>
    <property type="project" value="UniProtKB-EC"/>
</dbReference>